<name>A0A1B6DFK2_9HEMI</name>
<evidence type="ECO:0000256" key="3">
    <source>
        <dbReference type="ARBA" id="ARBA00006958"/>
    </source>
</evidence>
<feature type="compositionally biased region" description="Basic and acidic residues" evidence="12">
    <location>
        <begin position="221"/>
        <end position="251"/>
    </location>
</feature>
<dbReference type="GO" id="GO:0003677">
    <property type="term" value="F:DNA binding"/>
    <property type="evidence" value="ECO:0007669"/>
    <property type="project" value="UniProtKB-UniRule"/>
</dbReference>
<comment type="cofactor">
    <cofactor evidence="1">
        <name>a divalent metal cation</name>
        <dbReference type="ChEBI" id="CHEBI:60240"/>
    </cofactor>
</comment>
<dbReference type="GO" id="GO:0004518">
    <property type="term" value="F:nuclease activity"/>
    <property type="evidence" value="ECO:0007669"/>
    <property type="project" value="UniProtKB-KW"/>
</dbReference>
<evidence type="ECO:0000256" key="1">
    <source>
        <dbReference type="ARBA" id="ARBA00001968"/>
    </source>
</evidence>
<evidence type="ECO:0000259" key="13">
    <source>
        <dbReference type="PROSITE" id="PS50950"/>
    </source>
</evidence>
<dbReference type="AlphaFoldDB" id="A0A1B6DFK2"/>
<keyword evidence="6 11" id="KW-0863">Zinc-finger</keyword>
<evidence type="ECO:0000256" key="10">
    <source>
        <dbReference type="ARBA" id="ARBA00023242"/>
    </source>
</evidence>
<evidence type="ECO:0000256" key="8">
    <source>
        <dbReference type="ARBA" id="ARBA00022833"/>
    </source>
</evidence>
<dbReference type="GO" id="GO:0005634">
    <property type="term" value="C:nucleus"/>
    <property type="evidence" value="ECO:0007669"/>
    <property type="project" value="UniProtKB-SubCell"/>
</dbReference>
<dbReference type="InterPro" id="IPR045249">
    <property type="entry name" value="HARBI1-like"/>
</dbReference>
<evidence type="ECO:0000256" key="6">
    <source>
        <dbReference type="ARBA" id="ARBA00022771"/>
    </source>
</evidence>
<feature type="region of interest" description="Disordered" evidence="12">
    <location>
        <begin position="305"/>
        <end position="366"/>
    </location>
</feature>
<dbReference type="PANTHER" id="PTHR22930">
    <property type="match status" value="1"/>
</dbReference>
<protein>
    <recommendedName>
        <fullName evidence="13">THAP-type domain-containing protein</fullName>
    </recommendedName>
</protein>
<evidence type="ECO:0000313" key="14">
    <source>
        <dbReference type="EMBL" id="JAS24478.1"/>
    </source>
</evidence>
<dbReference type="PROSITE" id="PS50950">
    <property type="entry name" value="ZF_THAP"/>
    <property type="match status" value="1"/>
</dbReference>
<dbReference type="EMBL" id="GEDC01012820">
    <property type="protein sequence ID" value="JAS24478.1"/>
    <property type="molecule type" value="Transcribed_RNA"/>
</dbReference>
<feature type="non-terminal residue" evidence="14">
    <location>
        <position position="1"/>
    </location>
</feature>
<dbReference type="GO" id="GO:0016787">
    <property type="term" value="F:hydrolase activity"/>
    <property type="evidence" value="ECO:0007669"/>
    <property type="project" value="UniProtKB-KW"/>
</dbReference>
<dbReference type="SUPFAM" id="SSF57716">
    <property type="entry name" value="Glucocorticoid receptor-like (DNA-binding domain)"/>
    <property type="match status" value="1"/>
</dbReference>
<accession>A0A1B6DFK2</accession>
<keyword evidence="9 11" id="KW-0238">DNA-binding</keyword>
<evidence type="ECO:0000256" key="2">
    <source>
        <dbReference type="ARBA" id="ARBA00004123"/>
    </source>
</evidence>
<dbReference type="Pfam" id="PF05485">
    <property type="entry name" value="THAP"/>
    <property type="match status" value="1"/>
</dbReference>
<feature type="region of interest" description="Disordered" evidence="12">
    <location>
        <begin position="221"/>
        <end position="256"/>
    </location>
</feature>
<comment type="subcellular location">
    <subcellularLocation>
        <location evidence="2">Nucleus</location>
    </subcellularLocation>
</comment>
<keyword evidence="7" id="KW-0378">Hydrolase</keyword>
<dbReference type="InterPro" id="IPR006612">
    <property type="entry name" value="THAP_Znf"/>
</dbReference>
<feature type="compositionally biased region" description="Acidic residues" evidence="12">
    <location>
        <begin position="320"/>
        <end position="365"/>
    </location>
</feature>
<dbReference type="PANTHER" id="PTHR22930:SF269">
    <property type="entry name" value="NUCLEASE HARBI1-LIKE PROTEIN"/>
    <property type="match status" value="1"/>
</dbReference>
<organism evidence="14">
    <name type="scientific">Clastoptera arizonana</name>
    <name type="common">Arizona spittle bug</name>
    <dbReference type="NCBI Taxonomy" id="38151"/>
    <lineage>
        <taxon>Eukaryota</taxon>
        <taxon>Metazoa</taxon>
        <taxon>Ecdysozoa</taxon>
        <taxon>Arthropoda</taxon>
        <taxon>Hexapoda</taxon>
        <taxon>Insecta</taxon>
        <taxon>Pterygota</taxon>
        <taxon>Neoptera</taxon>
        <taxon>Paraneoptera</taxon>
        <taxon>Hemiptera</taxon>
        <taxon>Auchenorrhyncha</taxon>
        <taxon>Cercopoidea</taxon>
        <taxon>Clastopteridae</taxon>
        <taxon>Clastoptera</taxon>
    </lineage>
</organism>
<keyword evidence="8" id="KW-0862">Zinc</keyword>
<dbReference type="SMART" id="SM00980">
    <property type="entry name" value="THAP"/>
    <property type="match status" value="1"/>
</dbReference>
<dbReference type="Gene3D" id="6.20.210.20">
    <property type="entry name" value="THAP domain"/>
    <property type="match status" value="1"/>
</dbReference>
<dbReference type="SMART" id="SM00692">
    <property type="entry name" value="DM3"/>
    <property type="match status" value="1"/>
</dbReference>
<feature type="region of interest" description="Disordered" evidence="12">
    <location>
        <begin position="797"/>
        <end position="823"/>
    </location>
</feature>
<dbReference type="InterPro" id="IPR038441">
    <property type="entry name" value="THAP_Znf_sf"/>
</dbReference>
<evidence type="ECO:0000256" key="4">
    <source>
        <dbReference type="ARBA" id="ARBA00022722"/>
    </source>
</evidence>
<comment type="similarity">
    <text evidence="3">Belongs to the HARBI1 family.</text>
</comment>
<dbReference type="Pfam" id="PF13359">
    <property type="entry name" value="DDE_Tnp_4"/>
    <property type="match status" value="1"/>
</dbReference>
<dbReference type="GO" id="GO:0008270">
    <property type="term" value="F:zinc ion binding"/>
    <property type="evidence" value="ECO:0007669"/>
    <property type="project" value="UniProtKB-KW"/>
</dbReference>
<reference evidence="14" key="1">
    <citation type="submission" date="2015-12" db="EMBL/GenBank/DDBJ databases">
        <title>De novo transcriptome assembly of four potential Pierce s Disease insect vectors from Arizona vineyards.</title>
        <authorList>
            <person name="Tassone E.E."/>
        </authorList>
    </citation>
    <scope>NUCLEOTIDE SEQUENCE</scope>
</reference>
<keyword evidence="4" id="KW-0540">Nuclease</keyword>
<evidence type="ECO:0000256" key="11">
    <source>
        <dbReference type="PROSITE-ProRule" id="PRU00309"/>
    </source>
</evidence>
<evidence type="ECO:0000256" key="5">
    <source>
        <dbReference type="ARBA" id="ARBA00022723"/>
    </source>
</evidence>
<feature type="domain" description="THAP-type" evidence="13">
    <location>
        <begin position="1"/>
        <end position="80"/>
    </location>
</feature>
<gene>
    <name evidence="14" type="ORF">g.29094</name>
</gene>
<evidence type="ECO:0000256" key="7">
    <source>
        <dbReference type="ARBA" id="ARBA00022801"/>
    </source>
</evidence>
<evidence type="ECO:0000256" key="9">
    <source>
        <dbReference type="ARBA" id="ARBA00023125"/>
    </source>
</evidence>
<evidence type="ECO:0000256" key="12">
    <source>
        <dbReference type="SAM" id="MobiDB-lite"/>
    </source>
</evidence>
<keyword evidence="5" id="KW-0479">Metal-binding</keyword>
<proteinExistence type="inferred from homology"/>
<dbReference type="InterPro" id="IPR027806">
    <property type="entry name" value="HARBI1_dom"/>
</dbReference>
<sequence length="823" mass="94414">LKCYLCKRKASKVDRISLHKFPRRPMYRNKWIEACNISPSDYLESMLICSLHFHPDDINKGNEFKFRTNYLNTNAVPSIGVPITVCRSNTGYENTLNNAAPSNDIPKKNTIDDKNGSISELAMINTYESINELNHLTVNGKSDSVRTLFEEERAQESDLYIHRLIPKESDQSLSEQSDDCNKRHKLYISDAILDNKENPNFEKNDKNLTPMFIDVKREPEDYDEQKFNDEPSDHENDPLSSIKVEKNDHPDSNTASTSAIRNAFEFVKHEVFSEDEDISMDVDYENNDVDIEFDDNSSISISDNLSALKQEPSSDKSTESSEEGDGSDEDDDFSDEEEEDDDEESDEEEDEDEESDESSDDEDPNDPLLKCLKILVDNPDLVLDDPIIALILLIIIRRRKKKKIKFKKQVKRRPWTLSKNCEQIARVNFQNKFDEIRKTPKKFLADYNMSVNTFDELLEKISHKLKRKNTMMRCAISPAERLAVTLRYLVTGNSSSQLLGEFNIGKTTISQIIKTTTDTIWEELKDDSLPNPTKEEWSRIADKFYEKTDFPNCVGSISCKYVKVYAPKHKESEFDRHRKYFATALLAIVDSDMRFLDFSVGVLGNENDNFLTKSTIGKKIIQNIYKLPEAKCLSENGPKVPFIFTNKDSLNINLMKPFPKTVDKSKLNFNSRIGKTLDVAETCLKYIANKWLVLKKGIGHHTSVESTIKAICLLHNFIMKTEGIEVTEENWTLDSVPSCGTRGSAYANEVRNHFVNYFLTPEGAVPWQCFKSDESNVRKTQPEIEKVLIKEENFNAMADAEEHDDISQTIESDDDTDMKETDK</sequence>
<keyword evidence="10" id="KW-0539">Nucleus</keyword>